<dbReference type="GO" id="GO:0006633">
    <property type="term" value="P:fatty acid biosynthetic process"/>
    <property type="evidence" value="ECO:0007669"/>
    <property type="project" value="UniProtKB-UniPathway"/>
</dbReference>
<gene>
    <name evidence="2" type="ORF">TCEB3V08_LOCUS5263</name>
</gene>
<dbReference type="SUPFAM" id="SSF55048">
    <property type="entry name" value="Probable ACP-binding domain of malonyl-CoA ACP transacylase"/>
    <property type="match status" value="1"/>
</dbReference>
<dbReference type="Gene3D" id="3.40.366.10">
    <property type="entry name" value="Malonyl-Coenzyme A Acyl Carrier Protein, domain 2"/>
    <property type="match status" value="1"/>
</dbReference>
<feature type="domain" description="Malonyl-CoA:ACP transacylase (MAT)" evidence="1">
    <location>
        <begin position="294"/>
        <end position="588"/>
    </location>
</feature>
<dbReference type="PANTHER" id="PTHR43775">
    <property type="entry name" value="FATTY ACID SYNTHASE"/>
    <property type="match status" value="1"/>
</dbReference>
<dbReference type="InterPro" id="IPR042104">
    <property type="entry name" value="PKS_dehydratase_sf"/>
</dbReference>
<dbReference type="AlphaFoldDB" id="A0A7R9CNV7"/>
<protein>
    <recommendedName>
        <fullName evidence="1">Malonyl-CoA:ACP transacylase (MAT) domain-containing protein</fullName>
    </recommendedName>
</protein>
<dbReference type="InterPro" id="IPR016035">
    <property type="entry name" value="Acyl_Trfase/lysoPLipase"/>
</dbReference>
<dbReference type="EMBL" id="OC317956">
    <property type="protein sequence ID" value="CAD7399917.1"/>
    <property type="molecule type" value="Genomic_DNA"/>
</dbReference>
<dbReference type="Gene3D" id="3.10.129.110">
    <property type="entry name" value="Polyketide synthase dehydratase"/>
    <property type="match status" value="1"/>
</dbReference>
<dbReference type="Pfam" id="PF21149">
    <property type="entry name" value="FAS_pseudo-KR"/>
    <property type="match status" value="1"/>
</dbReference>
<reference evidence="2" key="1">
    <citation type="submission" date="2020-11" db="EMBL/GenBank/DDBJ databases">
        <authorList>
            <person name="Tran Van P."/>
        </authorList>
    </citation>
    <scope>NUCLEOTIDE SEQUENCE</scope>
</reference>
<dbReference type="InterPro" id="IPR001227">
    <property type="entry name" value="Ac_transferase_dom_sf"/>
</dbReference>
<accession>A0A7R9CNV7</accession>
<dbReference type="SUPFAM" id="SSF52151">
    <property type="entry name" value="FabD/lysophospholipase-like"/>
    <property type="match status" value="1"/>
</dbReference>
<evidence type="ECO:0000259" key="1">
    <source>
        <dbReference type="SMART" id="SM00827"/>
    </source>
</evidence>
<proteinExistence type="predicted"/>
<organism evidence="2">
    <name type="scientific">Timema cristinae</name>
    <name type="common">Walking stick</name>
    <dbReference type="NCBI Taxonomy" id="61476"/>
    <lineage>
        <taxon>Eukaryota</taxon>
        <taxon>Metazoa</taxon>
        <taxon>Ecdysozoa</taxon>
        <taxon>Arthropoda</taxon>
        <taxon>Hexapoda</taxon>
        <taxon>Insecta</taxon>
        <taxon>Pterygota</taxon>
        <taxon>Neoptera</taxon>
        <taxon>Polyneoptera</taxon>
        <taxon>Phasmatodea</taxon>
        <taxon>Timematodea</taxon>
        <taxon>Timematoidea</taxon>
        <taxon>Timematidae</taxon>
        <taxon>Timema</taxon>
    </lineage>
</organism>
<dbReference type="Pfam" id="PF00698">
    <property type="entry name" value="Acyl_transf_1"/>
    <property type="match status" value="1"/>
</dbReference>
<dbReference type="InterPro" id="IPR050091">
    <property type="entry name" value="PKS_NRPS_Biosynth_Enz"/>
</dbReference>
<dbReference type="UniPathway" id="UPA00094"/>
<dbReference type="Gene3D" id="3.30.70.3290">
    <property type="match status" value="1"/>
</dbReference>
<sequence>MAPRIVVLLACPMDQSFKDVNVTEQLRDKSREQRNSSEHIRGKTVPNHCTAVSAKPWQDSSKPLNSGKRKAVARQFQTTEQRVSGTNENKVMTEKTKWDGGLVALNSIGSTGSYAHTLLRSYTKDKPQDNNPKDGVPRIVCVSGRTEEGITKVIDKHELIMKYLKYLEQVWGMGCLGVIDHVLIQGSCFGGLCRSGGCIPSRGIADDQDQPIVRVEGYKEGVSATQVSWWAVGSSPGNLKSMPVDIEFIRLLHDIHSSNIINHNYRGYILLPTGETTYTEWKHFNGSFRPLWFVFSGMGSQWVGMGQHLMKLPVLAATLEKCHNILVPFGIDLLHILTTDDSTIFNNILHSFVGIASIQMALVELLRLLNIVPDGLIGHSVGELGCAYADGCFSAEQMILAAYYRGMASLETELINGSMAAVGLSSHKVKDLCPPGIDVACHNSGESSTISGPTEEINTFVAELKEKGIFAKAVNVSNIAYHSRYIKPAAPKLLEYLKKIIPYPKPRSSKWFSTSVPESDWDSTLAKFSSAEYHTNNLLSSVLFEETSKHIPKHAITIEIAPHGLLQAILRRSLGPDCINISLTQRGNQHGLEFLLNAVGKMYLHGICPRVHELYPVVKYPVSRGTPSIGSLVSWDHTDTWHTASQVDMTRMVFWYERHILSYLEGYRRPWRVLWRFGCLSEAWGNLCFGKLWRVVYNIADCIESLGFTLSIQKGTGDFEIFENKRPLVTGQIRIPENAAAEFSKNISVPSEDSTNLTGEDVYSELKHRGYHYSGQFKGILNAQIGHEGSTSVIEWSNDWLLFLDSLIQLAILHKGEDSQQMQLPVSFQKVIIDPLRHPEKREQKAIYQKFSNILTCGGVEIRGIELFKLTTENYNSIKLDTFRFLSHSNPQLKLLIENHAMILYDKIEIVEIISKDVTCSLGPRVNSIFKSYPRVKFQLNTVFSENILQLNKDKQISLILANKDTAMQAASITNGAFLLARFETSQELNFGQELVVIIQQQFEDGYWVLLKKVVPVNDRSSVIHLSTEALVSPGQLRSSLNVGKDNGTKVYVVAQNQNIQDVENFVTHIYKNLKSEYARYVFVLDQSSTTFSPTGRLFRDQLSQDLTVNVYFNGSWGSLRHLPLPQSAAPKPSTLQKLRPYLSLKDWDLSFISLNYEDWCLNRSRTELPPDIGVVDLSGWSPEGKRVMALAHKKDPNIHFKTNLQLIWSIPDSWSLEDAATVPLPYAMKKIAREAKKDKEKQITERVQLRGGEWKKLKEEE</sequence>
<dbReference type="InterPro" id="IPR032821">
    <property type="entry name" value="PKS_assoc"/>
</dbReference>
<name>A0A7R9CNV7_TIMCR</name>
<dbReference type="InterPro" id="IPR014043">
    <property type="entry name" value="Acyl_transferase_dom"/>
</dbReference>
<dbReference type="SMART" id="SM00827">
    <property type="entry name" value="PKS_AT"/>
    <property type="match status" value="1"/>
</dbReference>
<evidence type="ECO:0000313" key="2">
    <source>
        <dbReference type="EMBL" id="CAD7399917.1"/>
    </source>
</evidence>
<dbReference type="Pfam" id="PF16197">
    <property type="entry name" value="KAsynt_C_assoc"/>
    <property type="match status" value="1"/>
</dbReference>
<dbReference type="PANTHER" id="PTHR43775:SF23">
    <property type="entry name" value="FATTY ACID SYNTHASE 3"/>
    <property type="match status" value="1"/>
</dbReference>
<dbReference type="Gene3D" id="3.90.180.10">
    <property type="entry name" value="Medium-chain alcohol dehydrogenases, catalytic domain"/>
    <property type="match status" value="1"/>
</dbReference>
<dbReference type="GO" id="GO:0004312">
    <property type="term" value="F:fatty acid synthase activity"/>
    <property type="evidence" value="ECO:0007669"/>
    <property type="project" value="TreeGrafter"/>
</dbReference>
<dbReference type="InterPro" id="IPR016036">
    <property type="entry name" value="Malonyl_transacylase_ACP-bd"/>
</dbReference>
<dbReference type="InterPro" id="IPR049391">
    <property type="entry name" value="FAS_pseudo-KR"/>
</dbReference>